<accession>A0A7C8JDE6</accession>
<reference evidence="1 2" key="1">
    <citation type="submission" date="2019-06" db="EMBL/GenBank/DDBJ databases">
        <authorList>
            <person name="Palmer J.M."/>
        </authorList>
    </citation>
    <scope>NUCLEOTIDE SEQUENCE [LARGE SCALE GENOMIC DNA]</scope>
    <source>
        <strain evidence="1 2">TWF102</strain>
    </source>
</reference>
<evidence type="ECO:0000313" key="1">
    <source>
        <dbReference type="EMBL" id="KAF3095482.1"/>
    </source>
</evidence>
<name>A0A7C8JDE6_ORBOL</name>
<protein>
    <submittedName>
        <fullName evidence="1">Uncharacterized protein</fullName>
    </submittedName>
</protein>
<dbReference type="AlphaFoldDB" id="A0A7C8JDE6"/>
<dbReference type="Proteomes" id="UP000475325">
    <property type="component" value="Unassembled WGS sequence"/>
</dbReference>
<evidence type="ECO:0000313" key="2">
    <source>
        <dbReference type="Proteomes" id="UP000475325"/>
    </source>
</evidence>
<gene>
    <name evidence="1" type="ORF">TWF102_007201</name>
</gene>
<sequence>MLAGRIDATHEPCFCPVGFYFSELLQVLCLICLSLRNCRFRLAFKAVVEAEAQTSPLLEFSDCDRFPSHPHLHRLILFSLLDRCASIPNIEAPPESQLSNIYIPDTNPFTSCRGSSGLLHFSPLHWRSKAPKK</sequence>
<organism evidence="1 2">
    <name type="scientific">Orbilia oligospora</name>
    <name type="common">Nematode-trapping fungus</name>
    <name type="synonym">Arthrobotrys oligospora</name>
    <dbReference type="NCBI Taxonomy" id="2813651"/>
    <lineage>
        <taxon>Eukaryota</taxon>
        <taxon>Fungi</taxon>
        <taxon>Dikarya</taxon>
        <taxon>Ascomycota</taxon>
        <taxon>Pezizomycotina</taxon>
        <taxon>Orbiliomycetes</taxon>
        <taxon>Orbiliales</taxon>
        <taxon>Orbiliaceae</taxon>
        <taxon>Orbilia</taxon>
    </lineage>
</organism>
<comment type="caution">
    <text evidence="1">The sequence shown here is derived from an EMBL/GenBank/DDBJ whole genome shotgun (WGS) entry which is preliminary data.</text>
</comment>
<proteinExistence type="predicted"/>
<dbReference type="EMBL" id="WIQW01000040">
    <property type="protein sequence ID" value="KAF3095482.1"/>
    <property type="molecule type" value="Genomic_DNA"/>
</dbReference>